<reference evidence="2 3" key="1">
    <citation type="submission" date="2024-03" db="EMBL/GenBank/DDBJ databases">
        <authorList>
            <person name="Brejova B."/>
        </authorList>
    </citation>
    <scope>NUCLEOTIDE SEQUENCE [LARGE SCALE GENOMIC DNA]</scope>
    <source>
        <strain evidence="2 3">CBS 14171</strain>
    </source>
</reference>
<dbReference type="GeneID" id="92211184"/>
<dbReference type="PANTHER" id="PTHR36826:SF1">
    <property type="entry name" value="PROTEIN ECM13"/>
    <property type="match status" value="1"/>
</dbReference>
<feature type="compositionally biased region" description="Acidic residues" evidence="1">
    <location>
        <begin position="219"/>
        <end position="250"/>
    </location>
</feature>
<gene>
    <name evidence="2" type="ORF">LODBEIA_P59880</name>
</gene>
<feature type="compositionally biased region" description="Acidic residues" evidence="1">
    <location>
        <begin position="148"/>
        <end position="161"/>
    </location>
</feature>
<protein>
    <submittedName>
        <fullName evidence="2">Uncharacterized protein</fullName>
    </submittedName>
</protein>
<feature type="region of interest" description="Disordered" evidence="1">
    <location>
        <begin position="46"/>
        <end position="268"/>
    </location>
</feature>
<dbReference type="RefSeq" id="XP_066832926.1">
    <property type="nucleotide sequence ID" value="XM_066976380.1"/>
</dbReference>
<sequence length="325" mass="36721">MSFAQTYILASKVRAKLTKEAASPKASLRNLVTQANMLDNLMDYISEETEKRTRRDQEQREKRRVSFSEPDGHKPRVSSGLSASPSYKTSIVEYEIDSDSDDDDDDEDVADGDDDEYKDDEVHQLSGVIFDQSSSSKNYNHIPHMSSEEADDDDTESDSDSDSASSMYSSSDNDSDDYYIYSDEEDESAGDKIPRSFSIPASPSYRELPTLNVTMNSIAEEEEADAEEEEEEEIFSEAEVSDDDTITGDDLEGHMPELSRTHSLTDDDEAETLVDHEIVSPNQDSKRLVKLVSLHTRDDEPSHHNHQYYVPGLFRHDNVAIEHVY</sequence>
<feature type="compositionally biased region" description="Low complexity" evidence="1">
    <location>
        <begin position="162"/>
        <end position="172"/>
    </location>
</feature>
<dbReference type="Proteomes" id="UP001497383">
    <property type="component" value="Chromosome 8"/>
</dbReference>
<proteinExistence type="predicted"/>
<dbReference type="EMBL" id="OZ022412">
    <property type="protein sequence ID" value="CAK9442245.1"/>
    <property type="molecule type" value="Genomic_DNA"/>
</dbReference>
<feature type="compositionally biased region" description="Acidic residues" evidence="1">
    <location>
        <begin position="173"/>
        <end position="188"/>
    </location>
</feature>
<evidence type="ECO:0000256" key="1">
    <source>
        <dbReference type="SAM" id="MobiDB-lite"/>
    </source>
</evidence>
<evidence type="ECO:0000313" key="3">
    <source>
        <dbReference type="Proteomes" id="UP001497383"/>
    </source>
</evidence>
<feature type="compositionally biased region" description="Basic and acidic residues" evidence="1">
    <location>
        <begin position="251"/>
        <end position="265"/>
    </location>
</feature>
<dbReference type="InterPro" id="IPR037738">
    <property type="entry name" value="Ecm13-like"/>
</dbReference>
<organism evidence="2 3">
    <name type="scientific">Lodderomyces beijingensis</name>
    <dbReference type="NCBI Taxonomy" id="1775926"/>
    <lineage>
        <taxon>Eukaryota</taxon>
        <taxon>Fungi</taxon>
        <taxon>Dikarya</taxon>
        <taxon>Ascomycota</taxon>
        <taxon>Saccharomycotina</taxon>
        <taxon>Pichiomycetes</taxon>
        <taxon>Debaryomycetaceae</taxon>
        <taxon>Candida/Lodderomyces clade</taxon>
        <taxon>Lodderomyces</taxon>
    </lineage>
</organism>
<keyword evidence="3" id="KW-1185">Reference proteome</keyword>
<feature type="compositionally biased region" description="Basic and acidic residues" evidence="1">
    <location>
        <begin position="48"/>
        <end position="74"/>
    </location>
</feature>
<name>A0ABP0ZV05_9ASCO</name>
<dbReference type="PANTHER" id="PTHR36826">
    <property type="entry name" value="PROTEIN ECM13"/>
    <property type="match status" value="1"/>
</dbReference>
<evidence type="ECO:0000313" key="2">
    <source>
        <dbReference type="EMBL" id="CAK9442245.1"/>
    </source>
</evidence>
<feature type="compositionally biased region" description="Acidic residues" evidence="1">
    <location>
        <begin position="94"/>
        <end position="119"/>
    </location>
</feature>
<accession>A0ABP0ZV05</accession>
<feature type="compositionally biased region" description="Polar residues" evidence="1">
    <location>
        <begin position="79"/>
        <end position="89"/>
    </location>
</feature>